<dbReference type="Pfam" id="PF18759">
    <property type="entry name" value="Plavaka"/>
    <property type="match status" value="1"/>
</dbReference>
<feature type="non-terminal residue" evidence="1">
    <location>
        <position position="1"/>
    </location>
</feature>
<sequence length="185" mass="21258">PDDYSPFKNRAAFELADLLFRKDQMSGTNINELLQIWAATLPTDEDPPFINKRDLHQTIDAIELGDAPWHSFGVSFNGEVDEADTTPWKRATYDVWYRDPALVLKHQLENKDFAKEMDFSPKVVRDENGKRRYGDFMSGEWCWRQADELAKDPQNHGATFCPIILGSDKTTVSTLLCYSVSYNMI</sequence>
<reference evidence="1 2" key="1">
    <citation type="submission" date="2014-04" db="EMBL/GenBank/DDBJ databases">
        <authorList>
            <consortium name="DOE Joint Genome Institute"/>
            <person name="Kuo A."/>
            <person name="Gay G."/>
            <person name="Dore J."/>
            <person name="Kohler A."/>
            <person name="Nagy L.G."/>
            <person name="Floudas D."/>
            <person name="Copeland A."/>
            <person name="Barry K.W."/>
            <person name="Cichocki N."/>
            <person name="Veneault-Fourrey C."/>
            <person name="LaButti K."/>
            <person name="Lindquist E.A."/>
            <person name="Lipzen A."/>
            <person name="Lundell T."/>
            <person name="Morin E."/>
            <person name="Murat C."/>
            <person name="Sun H."/>
            <person name="Tunlid A."/>
            <person name="Henrissat B."/>
            <person name="Grigoriev I.V."/>
            <person name="Hibbett D.S."/>
            <person name="Martin F."/>
            <person name="Nordberg H.P."/>
            <person name="Cantor M.N."/>
            <person name="Hua S.X."/>
        </authorList>
    </citation>
    <scope>NUCLEOTIDE SEQUENCE [LARGE SCALE GENOMIC DNA]</scope>
    <source>
        <strain evidence="2">h7</strain>
    </source>
</reference>
<evidence type="ECO:0000313" key="1">
    <source>
        <dbReference type="EMBL" id="KIM34845.1"/>
    </source>
</evidence>
<keyword evidence="2" id="KW-1185">Reference proteome</keyword>
<dbReference type="AlphaFoldDB" id="A0A0C3BDF4"/>
<reference evidence="2" key="2">
    <citation type="submission" date="2015-01" db="EMBL/GenBank/DDBJ databases">
        <title>Evolutionary Origins and Diversification of the Mycorrhizal Mutualists.</title>
        <authorList>
            <consortium name="DOE Joint Genome Institute"/>
            <consortium name="Mycorrhizal Genomics Consortium"/>
            <person name="Kohler A."/>
            <person name="Kuo A."/>
            <person name="Nagy L.G."/>
            <person name="Floudas D."/>
            <person name="Copeland A."/>
            <person name="Barry K.W."/>
            <person name="Cichocki N."/>
            <person name="Veneault-Fourrey C."/>
            <person name="LaButti K."/>
            <person name="Lindquist E.A."/>
            <person name="Lipzen A."/>
            <person name="Lundell T."/>
            <person name="Morin E."/>
            <person name="Murat C."/>
            <person name="Riley R."/>
            <person name="Ohm R."/>
            <person name="Sun H."/>
            <person name="Tunlid A."/>
            <person name="Henrissat B."/>
            <person name="Grigoriev I.V."/>
            <person name="Hibbett D.S."/>
            <person name="Martin F."/>
        </authorList>
    </citation>
    <scope>NUCLEOTIDE SEQUENCE [LARGE SCALE GENOMIC DNA]</scope>
    <source>
        <strain evidence="2">h7</strain>
    </source>
</reference>
<accession>A0A0C3BDF4</accession>
<organism evidence="1 2">
    <name type="scientific">Hebeloma cylindrosporum</name>
    <dbReference type="NCBI Taxonomy" id="76867"/>
    <lineage>
        <taxon>Eukaryota</taxon>
        <taxon>Fungi</taxon>
        <taxon>Dikarya</taxon>
        <taxon>Basidiomycota</taxon>
        <taxon>Agaricomycotina</taxon>
        <taxon>Agaricomycetes</taxon>
        <taxon>Agaricomycetidae</taxon>
        <taxon>Agaricales</taxon>
        <taxon>Agaricineae</taxon>
        <taxon>Hymenogastraceae</taxon>
        <taxon>Hebeloma</taxon>
    </lineage>
</organism>
<dbReference type="OrthoDB" id="3199698at2759"/>
<evidence type="ECO:0000313" key="2">
    <source>
        <dbReference type="Proteomes" id="UP000053424"/>
    </source>
</evidence>
<proteinExistence type="predicted"/>
<dbReference type="Proteomes" id="UP000053424">
    <property type="component" value="Unassembled WGS sequence"/>
</dbReference>
<gene>
    <name evidence="1" type="ORF">M413DRAFT_79988</name>
</gene>
<protein>
    <submittedName>
        <fullName evidence="1">Uncharacterized protein</fullName>
    </submittedName>
</protein>
<dbReference type="InterPro" id="IPR041078">
    <property type="entry name" value="Plavaka"/>
</dbReference>
<dbReference type="HOGENOM" id="CLU_006344_7_0_1"/>
<name>A0A0C3BDF4_HEBCY</name>
<dbReference type="EMBL" id="KN831851">
    <property type="protein sequence ID" value="KIM34845.1"/>
    <property type="molecule type" value="Genomic_DNA"/>
</dbReference>
<dbReference type="STRING" id="686832.A0A0C3BDF4"/>